<keyword evidence="1" id="KW-0678">Repressor</keyword>
<organism evidence="7 8">
    <name type="scientific">Tistlia consotensis USBA 355</name>
    <dbReference type="NCBI Taxonomy" id="560819"/>
    <lineage>
        <taxon>Bacteria</taxon>
        <taxon>Pseudomonadati</taxon>
        <taxon>Pseudomonadota</taxon>
        <taxon>Alphaproteobacteria</taxon>
        <taxon>Rhodospirillales</taxon>
        <taxon>Rhodovibrionaceae</taxon>
        <taxon>Tistlia</taxon>
    </lineage>
</organism>
<sequence>MPQRAATAQPLKRAEKKEVTRQQLIAATVDSIAASGFAETTLHKVSARANVSRSLVNFHFDSKEQLLVETLRHLTDEYRTFWMKAITRPGLSAAGKLNALVDADFHPQVCNRKKIAVWYAFWGESKSRPTYMEVCERADREFASAMERLTAEVVAEGGYAVDAVAAAKGLRCMIDGLWLELLLSPASFEREGSKRICRTYLAALFPRHFEMPGQVEMPAGGAP</sequence>
<dbReference type="GO" id="GO:0000976">
    <property type="term" value="F:transcription cis-regulatory region binding"/>
    <property type="evidence" value="ECO:0007669"/>
    <property type="project" value="TreeGrafter"/>
</dbReference>
<dbReference type="Proteomes" id="UP000192917">
    <property type="component" value="Unassembled WGS sequence"/>
</dbReference>
<dbReference type="SUPFAM" id="SSF46689">
    <property type="entry name" value="Homeodomain-like"/>
    <property type="match status" value="1"/>
</dbReference>
<proteinExistence type="predicted"/>
<dbReference type="RefSeq" id="WP_159460157.1">
    <property type="nucleotide sequence ID" value="NZ_FWZX01000005.1"/>
</dbReference>
<dbReference type="InterPro" id="IPR001647">
    <property type="entry name" value="HTH_TetR"/>
</dbReference>
<dbReference type="Pfam" id="PF00440">
    <property type="entry name" value="TetR_N"/>
    <property type="match status" value="1"/>
</dbReference>
<dbReference type="PANTHER" id="PTHR30055">
    <property type="entry name" value="HTH-TYPE TRANSCRIPTIONAL REGULATOR RUTR"/>
    <property type="match status" value="1"/>
</dbReference>
<dbReference type="NCBIfam" id="NF001978">
    <property type="entry name" value="PRK00767.1"/>
    <property type="match status" value="1"/>
</dbReference>
<evidence type="ECO:0000256" key="4">
    <source>
        <dbReference type="ARBA" id="ARBA00023163"/>
    </source>
</evidence>
<dbReference type="InterPro" id="IPR009057">
    <property type="entry name" value="Homeodomain-like_sf"/>
</dbReference>
<dbReference type="PROSITE" id="PS50977">
    <property type="entry name" value="HTH_TETR_2"/>
    <property type="match status" value="1"/>
</dbReference>
<dbReference type="InterPro" id="IPR039538">
    <property type="entry name" value="BetI_C"/>
</dbReference>
<accession>A0A1Y6BP74</accession>
<dbReference type="Gene3D" id="1.10.357.10">
    <property type="entry name" value="Tetracycline Repressor, domain 2"/>
    <property type="match status" value="1"/>
</dbReference>
<dbReference type="PANTHER" id="PTHR30055:SF234">
    <property type="entry name" value="HTH-TYPE TRANSCRIPTIONAL REGULATOR BETI"/>
    <property type="match status" value="1"/>
</dbReference>
<dbReference type="GO" id="GO:0003700">
    <property type="term" value="F:DNA-binding transcription factor activity"/>
    <property type="evidence" value="ECO:0007669"/>
    <property type="project" value="TreeGrafter"/>
</dbReference>
<evidence type="ECO:0000256" key="5">
    <source>
        <dbReference type="PROSITE-ProRule" id="PRU00335"/>
    </source>
</evidence>
<evidence type="ECO:0000256" key="3">
    <source>
        <dbReference type="ARBA" id="ARBA00023125"/>
    </source>
</evidence>
<name>A0A1Y6BP74_9PROT</name>
<dbReference type="InterPro" id="IPR050109">
    <property type="entry name" value="HTH-type_TetR-like_transc_reg"/>
</dbReference>
<dbReference type="SUPFAM" id="SSF48498">
    <property type="entry name" value="Tetracyclin repressor-like, C-terminal domain"/>
    <property type="match status" value="1"/>
</dbReference>
<evidence type="ECO:0000256" key="1">
    <source>
        <dbReference type="ARBA" id="ARBA00022491"/>
    </source>
</evidence>
<keyword evidence="3 5" id="KW-0238">DNA-binding</keyword>
<evidence type="ECO:0000313" key="8">
    <source>
        <dbReference type="Proteomes" id="UP000192917"/>
    </source>
</evidence>
<evidence type="ECO:0000256" key="2">
    <source>
        <dbReference type="ARBA" id="ARBA00023015"/>
    </source>
</evidence>
<reference evidence="7 8" key="1">
    <citation type="submission" date="2017-04" db="EMBL/GenBank/DDBJ databases">
        <authorList>
            <person name="Afonso C.L."/>
            <person name="Miller P.J."/>
            <person name="Scott M.A."/>
            <person name="Spackman E."/>
            <person name="Goraichik I."/>
            <person name="Dimitrov K.M."/>
            <person name="Suarez D.L."/>
            <person name="Swayne D.E."/>
        </authorList>
    </citation>
    <scope>NUCLEOTIDE SEQUENCE [LARGE SCALE GENOMIC DNA]</scope>
    <source>
        <strain evidence="7 8">USBA 355</strain>
    </source>
</reference>
<dbReference type="STRING" id="560819.SAMN05428998_105190"/>
<dbReference type="Pfam" id="PF13977">
    <property type="entry name" value="TetR_C_6"/>
    <property type="match status" value="1"/>
</dbReference>
<keyword evidence="4" id="KW-0804">Transcription</keyword>
<dbReference type="InterPro" id="IPR036271">
    <property type="entry name" value="Tet_transcr_reg_TetR-rel_C_sf"/>
</dbReference>
<feature type="domain" description="HTH tetR-type" evidence="6">
    <location>
        <begin position="18"/>
        <end position="78"/>
    </location>
</feature>
<protein>
    <submittedName>
        <fullName evidence="7">Transcriptional regulator, TetR family</fullName>
    </submittedName>
</protein>
<keyword evidence="8" id="KW-1185">Reference proteome</keyword>
<evidence type="ECO:0000313" key="7">
    <source>
        <dbReference type="EMBL" id="SMF13725.1"/>
    </source>
</evidence>
<dbReference type="AlphaFoldDB" id="A0A1Y6BP74"/>
<feature type="DNA-binding region" description="H-T-H motif" evidence="5">
    <location>
        <begin position="41"/>
        <end position="60"/>
    </location>
</feature>
<gene>
    <name evidence="7" type="ORF">SAMN05428998_105190</name>
</gene>
<dbReference type="EMBL" id="FWZX01000005">
    <property type="protein sequence ID" value="SMF13725.1"/>
    <property type="molecule type" value="Genomic_DNA"/>
</dbReference>
<evidence type="ECO:0000259" key="6">
    <source>
        <dbReference type="PROSITE" id="PS50977"/>
    </source>
</evidence>
<dbReference type="PRINTS" id="PR00455">
    <property type="entry name" value="HTHTETR"/>
</dbReference>
<keyword evidence="2" id="KW-0805">Transcription regulation</keyword>